<feature type="non-terminal residue" evidence="1">
    <location>
        <position position="1"/>
    </location>
</feature>
<protein>
    <submittedName>
        <fullName evidence="1">18154_t:CDS:1</fullName>
    </submittedName>
</protein>
<reference evidence="1" key="1">
    <citation type="submission" date="2021-06" db="EMBL/GenBank/DDBJ databases">
        <authorList>
            <person name="Kallberg Y."/>
            <person name="Tangrot J."/>
            <person name="Rosling A."/>
        </authorList>
    </citation>
    <scope>NUCLEOTIDE SEQUENCE</scope>
    <source>
        <strain evidence="1">MA461A</strain>
    </source>
</reference>
<dbReference type="EMBL" id="CAJVQC010124196">
    <property type="protein sequence ID" value="CAG8839616.1"/>
    <property type="molecule type" value="Genomic_DNA"/>
</dbReference>
<proteinExistence type="predicted"/>
<evidence type="ECO:0000313" key="1">
    <source>
        <dbReference type="EMBL" id="CAG8839616.1"/>
    </source>
</evidence>
<evidence type="ECO:0000313" key="2">
    <source>
        <dbReference type="Proteomes" id="UP000789920"/>
    </source>
</evidence>
<organism evidence="1 2">
    <name type="scientific">Racocetra persica</name>
    <dbReference type="NCBI Taxonomy" id="160502"/>
    <lineage>
        <taxon>Eukaryota</taxon>
        <taxon>Fungi</taxon>
        <taxon>Fungi incertae sedis</taxon>
        <taxon>Mucoromycota</taxon>
        <taxon>Glomeromycotina</taxon>
        <taxon>Glomeromycetes</taxon>
        <taxon>Diversisporales</taxon>
        <taxon>Gigasporaceae</taxon>
        <taxon>Racocetra</taxon>
    </lineage>
</organism>
<dbReference type="Proteomes" id="UP000789920">
    <property type="component" value="Unassembled WGS sequence"/>
</dbReference>
<keyword evidence="2" id="KW-1185">Reference proteome</keyword>
<comment type="caution">
    <text evidence="1">The sequence shown here is derived from an EMBL/GenBank/DDBJ whole genome shotgun (WGS) entry which is preliminary data.</text>
</comment>
<sequence>EEPYYVATCFSKNFSQDQPTEFTRQDVLEKLQNLLTEIQDEELVNSLANDDNEEIYSNSLDNNEKYEETNLLSDISLQNPKKHKAKGQPKSSK</sequence>
<gene>
    <name evidence="1" type="ORF">RPERSI_LOCUS31120</name>
</gene>
<name>A0ACA9SI50_9GLOM</name>
<accession>A0ACA9SI50</accession>